<sequence>MPRDVLMSSLFLIMLNILGFGIFCVVYLNSHRLHTHTHDTLQVSNPLNSYQIYTWDTEEDRQLIGPQHGFKPPVYTERQPQPILESAKYTNVYDRAWTHDYPRLSCWGCQFYGKLAELVSFHTVLDAGTGNGMGVRMLRALGKNAYGVELSEIALKQDAKDLLNENWVRQGSLRKLPYADNQFDAVLSADVLEHLTPDIADAVVSELVRVSRRHILMSISLISVTDGKHTLLRPRSWWHAIFKTHGAEVNRPLLRALQLTNKSVYPVPSATQCQYPGNAKDGGVYACCSIQHVWLVGLAAQQNVRDFRYITLANGEIEPWYFVFRKVRNASNALLDGKVH</sequence>
<dbReference type="InterPro" id="IPR013216">
    <property type="entry name" value="Methyltransf_11"/>
</dbReference>
<feature type="transmembrane region" description="Helical" evidence="1">
    <location>
        <begin position="6"/>
        <end position="28"/>
    </location>
</feature>
<dbReference type="CDD" id="cd02440">
    <property type="entry name" value="AdoMet_MTases"/>
    <property type="match status" value="1"/>
</dbReference>
<comment type="caution">
    <text evidence="3">The sequence shown here is derived from an EMBL/GenBank/DDBJ whole genome shotgun (WGS) entry which is preliminary data.</text>
</comment>
<gene>
    <name evidence="3" type="ORF">CYMTET_4223</name>
</gene>
<protein>
    <recommendedName>
        <fullName evidence="2">Methyltransferase type 11 domain-containing protein</fullName>
    </recommendedName>
</protein>
<dbReference type="Pfam" id="PF08241">
    <property type="entry name" value="Methyltransf_11"/>
    <property type="match status" value="1"/>
</dbReference>
<evidence type="ECO:0000256" key="1">
    <source>
        <dbReference type="SAM" id="Phobius"/>
    </source>
</evidence>
<proteinExistence type="predicted"/>
<dbReference type="AlphaFoldDB" id="A0AAE0LKA4"/>
<dbReference type="GO" id="GO:0008757">
    <property type="term" value="F:S-adenosylmethionine-dependent methyltransferase activity"/>
    <property type="evidence" value="ECO:0007669"/>
    <property type="project" value="InterPro"/>
</dbReference>
<keyword evidence="4" id="KW-1185">Reference proteome</keyword>
<evidence type="ECO:0000313" key="4">
    <source>
        <dbReference type="Proteomes" id="UP001190700"/>
    </source>
</evidence>
<keyword evidence="1" id="KW-0472">Membrane</keyword>
<evidence type="ECO:0000313" key="3">
    <source>
        <dbReference type="EMBL" id="KAK3288333.1"/>
    </source>
</evidence>
<dbReference type="EMBL" id="LGRX02000515">
    <property type="protein sequence ID" value="KAK3288333.1"/>
    <property type="molecule type" value="Genomic_DNA"/>
</dbReference>
<dbReference type="Gene3D" id="3.40.50.150">
    <property type="entry name" value="Vaccinia Virus protein VP39"/>
    <property type="match status" value="1"/>
</dbReference>
<feature type="domain" description="Methyltransferase type 11" evidence="2">
    <location>
        <begin position="125"/>
        <end position="212"/>
    </location>
</feature>
<name>A0AAE0LKA4_9CHLO</name>
<organism evidence="3 4">
    <name type="scientific">Cymbomonas tetramitiformis</name>
    <dbReference type="NCBI Taxonomy" id="36881"/>
    <lineage>
        <taxon>Eukaryota</taxon>
        <taxon>Viridiplantae</taxon>
        <taxon>Chlorophyta</taxon>
        <taxon>Pyramimonadophyceae</taxon>
        <taxon>Pyramimonadales</taxon>
        <taxon>Pyramimonadaceae</taxon>
        <taxon>Cymbomonas</taxon>
    </lineage>
</organism>
<evidence type="ECO:0000259" key="2">
    <source>
        <dbReference type="Pfam" id="PF08241"/>
    </source>
</evidence>
<dbReference type="SUPFAM" id="SSF53335">
    <property type="entry name" value="S-adenosyl-L-methionine-dependent methyltransferases"/>
    <property type="match status" value="1"/>
</dbReference>
<dbReference type="InterPro" id="IPR029063">
    <property type="entry name" value="SAM-dependent_MTases_sf"/>
</dbReference>
<dbReference type="Proteomes" id="UP001190700">
    <property type="component" value="Unassembled WGS sequence"/>
</dbReference>
<keyword evidence="1" id="KW-1133">Transmembrane helix</keyword>
<reference evidence="3 4" key="1">
    <citation type="journal article" date="2015" name="Genome Biol. Evol.">
        <title>Comparative Genomics of a Bacterivorous Green Alga Reveals Evolutionary Causalities and Consequences of Phago-Mixotrophic Mode of Nutrition.</title>
        <authorList>
            <person name="Burns J.A."/>
            <person name="Paasch A."/>
            <person name="Narechania A."/>
            <person name="Kim E."/>
        </authorList>
    </citation>
    <scope>NUCLEOTIDE SEQUENCE [LARGE SCALE GENOMIC DNA]</scope>
    <source>
        <strain evidence="3 4">PLY_AMNH</strain>
    </source>
</reference>
<keyword evidence="1" id="KW-0812">Transmembrane</keyword>
<accession>A0AAE0LKA4</accession>